<dbReference type="SFLD" id="SFLDS00003">
    <property type="entry name" value="Haloacid_Dehalogenase"/>
    <property type="match status" value="1"/>
</dbReference>
<dbReference type="EC" id="3.1.3.104" evidence="4"/>
<gene>
    <name evidence="4" type="primary">yigB</name>
    <name evidence="4" type="ORF">KP803_20955</name>
</gene>
<evidence type="ECO:0000313" key="4">
    <source>
        <dbReference type="EMBL" id="MCK6265732.1"/>
    </source>
</evidence>
<dbReference type="InterPro" id="IPR023214">
    <property type="entry name" value="HAD_sf"/>
</dbReference>
<protein>
    <submittedName>
        <fullName evidence="4">5-amino-6-(5-phospho-D-ribitylamino)uracil phosphatase YigB</fullName>
        <ecNumber evidence="4">3.1.3.104</ecNumber>
    </submittedName>
</protein>
<evidence type="ECO:0000313" key="5">
    <source>
        <dbReference type="Proteomes" id="UP001139559"/>
    </source>
</evidence>
<accession>A0A9X2BLK6</accession>
<dbReference type="Proteomes" id="UP001139559">
    <property type="component" value="Unassembled WGS sequence"/>
</dbReference>
<dbReference type="EMBL" id="JAJHVV010000019">
    <property type="protein sequence ID" value="MCK6265732.1"/>
    <property type="molecule type" value="Genomic_DNA"/>
</dbReference>
<dbReference type="NCBIfam" id="TIGR01549">
    <property type="entry name" value="HAD-SF-IA-v1"/>
    <property type="match status" value="1"/>
</dbReference>
<dbReference type="Gene3D" id="3.40.50.1000">
    <property type="entry name" value="HAD superfamily/HAD-like"/>
    <property type="match status" value="1"/>
</dbReference>
<dbReference type="InterPro" id="IPR051400">
    <property type="entry name" value="HAD-like_hydrolase"/>
</dbReference>
<dbReference type="PANTHER" id="PTHR46470:SF4">
    <property type="entry name" value="5-AMINO-6-(5-PHOSPHO-D-RIBITYLAMINO)URACIL PHOSPHATASE YIGB"/>
    <property type="match status" value="1"/>
</dbReference>
<dbReference type="Pfam" id="PF00702">
    <property type="entry name" value="Hydrolase"/>
    <property type="match status" value="1"/>
</dbReference>
<dbReference type="InterPro" id="IPR006439">
    <property type="entry name" value="HAD-SF_hydro_IA"/>
</dbReference>
<evidence type="ECO:0000256" key="1">
    <source>
        <dbReference type="ARBA" id="ARBA00001946"/>
    </source>
</evidence>
<evidence type="ECO:0000256" key="2">
    <source>
        <dbReference type="ARBA" id="ARBA00022801"/>
    </source>
</evidence>
<reference evidence="4" key="1">
    <citation type="submission" date="2021-11" db="EMBL/GenBank/DDBJ databases">
        <title>Vibrio ZSDE26 sp. nov. and Vibrio ZSDZ34 sp. nov., isolated from coastal seawater in Qingdao.</title>
        <authorList>
            <person name="Zhang P."/>
        </authorList>
    </citation>
    <scope>NUCLEOTIDE SEQUENCE</scope>
    <source>
        <strain evidence="4">ZSDE26</strain>
    </source>
</reference>
<dbReference type="GO" id="GO:0043726">
    <property type="term" value="F:5-amino-6-(5-phosphoribitylamino)uracil phosphatase activity"/>
    <property type="evidence" value="ECO:0007669"/>
    <property type="project" value="UniProtKB-EC"/>
</dbReference>
<evidence type="ECO:0000256" key="3">
    <source>
        <dbReference type="ARBA" id="ARBA00022842"/>
    </source>
</evidence>
<dbReference type="PRINTS" id="PR00413">
    <property type="entry name" value="HADHALOGNASE"/>
</dbReference>
<keyword evidence="2 4" id="KW-0378">Hydrolase</keyword>
<keyword evidence="3" id="KW-0460">Magnesium</keyword>
<organism evidence="4 5">
    <name type="scientific">Vibrio amylolyticus</name>
    <dbReference type="NCBI Taxonomy" id="2847292"/>
    <lineage>
        <taxon>Bacteria</taxon>
        <taxon>Pseudomonadati</taxon>
        <taxon>Pseudomonadota</taxon>
        <taxon>Gammaproteobacteria</taxon>
        <taxon>Vibrionales</taxon>
        <taxon>Vibrionaceae</taxon>
        <taxon>Vibrio</taxon>
    </lineage>
</organism>
<dbReference type="AlphaFoldDB" id="A0A9X2BLK6"/>
<proteinExistence type="predicted"/>
<keyword evidence="5" id="KW-1185">Reference proteome</keyword>
<name>A0A9X2BLK6_9VIBR</name>
<dbReference type="InterPro" id="IPR036412">
    <property type="entry name" value="HAD-like_sf"/>
</dbReference>
<comment type="cofactor">
    <cofactor evidence="1">
        <name>Mg(2+)</name>
        <dbReference type="ChEBI" id="CHEBI:18420"/>
    </cofactor>
</comment>
<dbReference type="RefSeq" id="WP_248010797.1">
    <property type="nucleotide sequence ID" value="NZ_JAJHVV010000019.1"/>
</dbReference>
<dbReference type="PANTHER" id="PTHR46470">
    <property type="entry name" value="N-ACYLNEURAMINATE-9-PHOSPHATASE"/>
    <property type="match status" value="1"/>
</dbReference>
<sequence length="237" mass="27211">MRFYRGISPIKAMTFDLDDTLYDNRPVIQRVEQKITQWLHRHHPVSATRNYGWWQQVKRDAAIADPMLKHDVTRWRFEQILQGFLQLGYSEEQASRTAQQTIEEVLVLRSQFDVPEESHRVLSLLSERYPLVAITNGNVDVGKIGLEQYFSLVLKAGPDGRAKPDADLYIKAASFLELAPQSILHVGDHLVTDVAGAKRSGFQACWYNNQDTDLIRHSRSKTLPDIEIDRLDSLLLL</sequence>
<dbReference type="SFLD" id="SFLDG01129">
    <property type="entry name" value="C1.5:_HAD__Beta-PGM__Phosphata"/>
    <property type="match status" value="1"/>
</dbReference>
<dbReference type="SUPFAM" id="SSF56784">
    <property type="entry name" value="HAD-like"/>
    <property type="match status" value="1"/>
</dbReference>
<dbReference type="NCBIfam" id="NF008018">
    <property type="entry name" value="PRK10748.1"/>
    <property type="match status" value="1"/>
</dbReference>
<dbReference type="GO" id="GO:0009231">
    <property type="term" value="P:riboflavin biosynthetic process"/>
    <property type="evidence" value="ECO:0007669"/>
    <property type="project" value="TreeGrafter"/>
</dbReference>
<dbReference type="Gene3D" id="1.20.120.1600">
    <property type="match status" value="1"/>
</dbReference>
<comment type="caution">
    <text evidence="4">The sequence shown here is derived from an EMBL/GenBank/DDBJ whole genome shotgun (WGS) entry which is preliminary data.</text>
</comment>